<sequence length="139" mass="15007">MMRRWRLAVLAALCGLLVAAVRFSDGAPGSATLLLALFLGYAFVLSPLIFPRASADDGRPVVYWRPGCRFCLQMRARLGPDAARLRWVDIWADPSAAATVREITGGDETVPTVVIGGRAHVNPDPSWLRGQLTPAAPQP</sequence>
<keyword evidence="1" id="KW-0812">Transmembrane</keyword>
<feature type="domain" description="Glutaredoxin" evidence="2">
    <location>
        <begin position="61"/>
        <end position="118"/>
    </location>
</feature>
<name>A0A0A6UL34_ACTUT</name>
<dbReference type="InterPro" id="IPR036249">
    <property type="entry name" value="Thioredoxin-like_sf"/>
</dbReference>
<dbReference type="InterPro" id="IPR002109">
    <property type="entry name" value="Glutaredoxin"/>
</dbReference>
<dbReference type="SUPFAM" id="SSF52833">
    <property type="entry name" value="Thioredoxin-like"/>
    <property type="match status" value="1"/>
</dbReference>
<dbReference type="AlphaFoldDB" id="A0A0A6UL34"/>
<dbReference type="OrthoDB" id="8991911at2"/>
<dbReference type="STRING" id="1869.MB27_18665"/>
<keyword evidence="1" id="KW-0472">Membrane</keyword>
<dbReference type="EMBL" id="JRTT01000020">
    <property type="protein sequence ID" value="KHD76161.1"/>
    <property type="molecule type" value="Genomic_DNA"/>
</dbReference>
<evidence type="ECO:0000313" key="4">
    <source>
        <dbReference type="Proteomes" id="UP000054537"/>
    </source>
</evidence>
<feature type="transmembrane region" description="Helical" evidence="1">
    <location>
        <begin position="33"/>
        <end position="50"/>
    </location>
</feature>
<gene>
    <name evidence="3" type="ORF">MB27_18665</name>
</gene>
<organism evidence="3 4">
    <name type="scientific">Actinoplanes utahensis</name>
    <dbReference type="NCBI Taxonomy" id="1869"/>
    <lineage>
        <taxon>Bacteria</taxon>
        <taxon>Bacillati</taxon>
        <taxon>Actinomycetota</taxon>
        <taxon>Actinomycetes</taxon>
        <taxon>Micromonosporales</taxon>
        <taxon>Micromonosporaceae</taxon>
        <taxon>Actinoplanes</taxon>
    </lineage>
</organism>
<accession>A0A0A6UL34</accession>
<reference evidence="3 4" key="1">
    <citation type="submission" date="2014-10" db="EMBL/GenBank/DDBJ databases">
        <title>Draft genome sequence of Actinoplanes utahensis NRRL 12052.</title>
        <authorList>
            <person name="Velasco-Bucheli B."/>
            <person name="del Cerro C."/>
            <person name="Hormigo D."/>
            <person name="Garcia J.L."/>
            <person name="Acebal C."/>
            <person name="Arroyo M."/>
            <person name="de la Mata I."/>
        </authorList>
    </citation>
    <scope>NUCLEOTIDE SEQUENCE [LARGE SCALE GENOMIC DNA]</scope>
    <source>
        <strain evidence="3 4">NRRL 12052</strain>
    </source>
</reference>
<comment type="caution">
    <text evidence="3">The sequence shown here is derived from an EMBL/GenBank/DDBJ whole genome shotgun (WGS) entry which is preliminary data.</text>
</comment>
<keyword evidence="4" id="KW-1185">Reference proteome</keyword>
<dbReference type="RefSeq" id="WP_043526008.1">
    <property type="nucleotide sequence ID" value="NZ_BAABKU010000002.1"/>
</dbReference>
<protein>
    <submittedName>
        <fullName evidence="3">Membrane protein</fullName>
    </submittedName>
</protein>
<dbReference type="Proteomes" id="UP000054537">
    <property type="component" value="Unassembled WGS sequence"/>
</dbReference>
<dbReference type="PROSITE" id="PS51354">
    <property type="entry name" value="GLUTAREDOXIN_2"/>
    <property type="match status" value="1"/>
</dbReference>
<proteinExistence type="predicted"/>
<evidence type="ECO:0000256" key="1">
    <source>
        <dbReference type="SAM" id="Phobius"/>
    </source>
</evidence>
<evidence type="ECO:0000259" key="2">
    <source>
        <dbReference type="Pfam" id="PF00462"/>
    </source>
</evidence>
<dbReference type="Gene3D" id="3.40.30.10">
    <property type="entry name" value="Glutaredoxin"/>
    <property type="match status" value="1"/>
</dbReference>
<evidence type="ECO:0000313" key="3">
    <source>
        <dbReference type="EMBL" id="KHD76161.1"/>
    </source>
</evidence>
<keyword evidence="1" id="KW-1133">Transmembrane helix</keyword>
<dbReference type="eggNOG" id="COG0695">
    <property type="taxonomic scope" value="Bacteria"/>
</dbReference>
<dbReference type="Pfam" id="PF00462">
    <property type="entry name" value="Glutaredoxin"/>
    <property type="match status" value="1"/>
</dbReference>